<comment type="catalytic activity">
    <reaction evidence="6">
        <text>N(2)-formyl-N(1)-(5-phospho-beta-D-ribosyl)glycinamide + L-glutamine + ATP + H2O = 2-formamido-N(1)-(5-O-phospho-beta-D-ribosyl)acetamidine + L-glutamate + ADP + phosphate + H(+)</text>
        <dbReference type="Rhea" id="RHEA:17129"/>
        <dbReference type="ChEBI" id="CHEBI:15377"/>
        <dbReference type="ChEBI" id="CHEBI:15378"/>
        <dbReference type="ChEBI" id="CHEBI:29985"/>
        <dbReference type="ChEBI" id="CHEBI:30616"/>
        <dbReference type="ChEBI" id="CHEBI:43474"/>
        <dbReference type="ChEBI" id="CHEBI:58359"/>
        <dbReference type="ChEBI" id="CHEBI:147286"/>
        <dbReference type="ChEBI" id="CHEBI:147287"/>
        <dbReference type="ChEBI" id="CHEBI:456216"/>
        <dbReference type="EC" id="6.3.5.3"/>
    </reaction>
</comment>
<dbReference type="EC" id="6.3.5.3" evidence="6"/>
<keyword evidence="1 6" id="KW-0963">Cytoplasm</keyword>
<dbReference type="GO" id="GO:0005524">
    <property type="term" value="F:ATP binding"/>
    <property type="evidence" value="ECO:0007669"/>
    <property type="project" value="UniProtKB-UniRule"/>
</dbReference>
<comment type="function">
    <text evidence="6">Part of the phosphoribosylformylglycinamidine synthase complex involved in the purines biosynthetic pathway. Catalyzes the ATP-dependent conversion of formylglycinamide ribonucleotide (FGAR) and glutamine to yield formylglycinamidine ribonucleotide (FGAM) and glutamate. The FGAM synthase complex is composed of three subunits. PurQ produces an ammonia molecule by converting glutamine to glutamate. PurL transfers the ammonia molecule to FGAR to form FGAM in an ATP-dependent manner. PurS interacts with PurQ and PurL and is thought to assist in the transfer of the ammonia molecule from PurQ to PurL.</text>
</comment>
<dbReference type="InterPro" id="IPR036604">
    <property type="entry name" value="PurS-like_sf"/>
</dbReference>
<dbReference type="NCBIfam" id="TIGR00302">
    <property type="entry name" value="phosphoribosylformylglycinamidine synthase subunit PurS"/>
    <property type="match status" value="1"/>
</dbReference>
<name>A0A4S2GZT2_9PROT</name>
<dbReference type="SUPFAM" id="SSF82697">
    <property type="entry name" value="PurS-like"/>
    <property type="match status" value="1"/>
</dbReference>
<evidence type="ECO:0000256" key="4">
    <source>
        <dbReference type="ARBA" id="ARBA00022755"/>
    </source>
</evidence>
<reference evidence="7 8" key="1">
    <citation type="journal article" date="2017" name="Int. J. Syst. Evol. Microbiol.">
        <title>Marinicauda algicola sp. nov., isolated from a marine red alga Rhodosorus marinus.</title>
        <authorList>
            <person name="Jeong S.E."/>
            <person name="Jeon S.H."/>
            <person name="Chun B.H."/>
            <person name="Kim D.W."/>
            <person name="Jeon C.O."/>
        </authorList>
    </citation>
    <scope>NUCLEOTIDE SEQUENCE [LARGE SCALE GENOMIC DNA]</scope>
    <source>
        <strain evidence="7 8">JCM 31718</strain>
    </source>
</reference>
<dbReference type="RefSeq" id="WP_135996439.1">
    <property type="nucleotide sequence ID" value="NZ_CP071057.1"/>
</dbReference>
<dbReference type="OrthoDB" id="9799101at2"/>
<evidence type="ECO:0000313" key="8">
    <source>
        <dbReference type="Proteomes" id="UP000308054"/>
    </source>
</evidence>
<dbReference type="AlphaFoldDB" id="A0A4S2GZT2"/>
<evidence type="ECO:0000256" key="5">
    <source>
        <dbReference type="ARBA" id="ARBA00022840"/>
    </source>
</evidence>
<protein>
    <recommendedName>
        <fullName evidence="6">Phosphoribosylformylglycinamidine synthase subunit PurS</fullName>
        <shortName evidence="6">FGAM synthase</shortName>
        <ecNumber evidence="6">6.3.5.3</ecNumber>
    </recommendedName>
    <alternativeName>
        <fullName evidence="6">Formylglycinamide ribonucleotide amidotransferase subunit III</fullName>
        <shortName evidence="6">FGAR amidotransferase III</shortName>
        <shortName evidence="6">FGAR-AT III</shortName>
    </alternativeName>
    <alternativeName>
        <fullName evidence="6">Phosphoribosylformylglycinamidine synthase subunit III</fullName>
    </alternativeName>
</protein>
<dbReference type="PANTHER" id="PTHR34696">
    <property type="entry name" value="PHOSPHORIBOSYLFORMYLGLYCINAMIDINE SYNTHASE SUBUNIT PURS"/>
    <property type="match status" value="1"/>
</dbReference>
<dbReference type="Pfam" id="PF02700">
    <property type="entry name" value="PurS"/>
    <property type="match status" value="1"/>
</dbReference>
<comment type="caution">
    <text evidence="7">The sequence shown here is derived from an EMBL/GenBank/DDBJ whole genome shotgun (WGS) entry which is preliminary data.</text>
</comment>
<comment type="subunit">
    <text evidence="6">Part of the FGAM synthase complex composed of 1 PurL, 1 PurQ and 2 PurS subunits.</text>
</comment>
<keyword evidence="8" id="KW-1185">Reference proteome</keyword>
<comment type="similarity">
    <text evidence="6">Belongs to the PurS family.</text>
</comment>
<dbReference type="InterPro" id="IPR003850">
    <property type="entry name" value="PurS"/>
</dbReference>
<evidence type="ECO:0000256" key="1">
    <source>
        <dbReference type="ARBA" id="ARBA00022490"/>
    </source>
</evidence>
<dbReference type="PANTHER" id="PTHR34696:SF1">
    <property type="entry name" value="PHOSPHORIBOSYLFORMYLGLYCINAMIDINE SYNTHASE SUBUNIT PURS"/>
    <property type="match status" value="1"/>
</dbReference>
<evidence type="ECO:0000256" key="2">
    <source>
        <dbReference type="ARBA" id="ARBA00022598"/>
    </source>
</evidence>
<keyword evidence="4 6" id="KW-0658">Purine biosynthesis</keyword>
<dbReference type="EMBL" id="SRXW01000003">
    <property type="protein sequence ID" value="TGY88593.1"/>
    <property type="molecule type" value="Genomic_DNA"/>
</dbReference>
<dbReference type="Proteomes" id="UP000308054">
    <property type="component" value="Unassembled WGS sequence"/>
</dbReference>
<gene>
    <name evidence="6 7" type="primary">purS</name>
    <name evidence="7" type="ORF">E5163_12335</name>
</gene>
<organism evidence="7 8">
    <name type="scientific">Marinicauda algicola</name>
    <dbReference type="NCBI Taxonomy" id="2029849"/>
    <lineage>
        <taxon>Bacteria</taxon>
        <taxon>Pseudomonadati</taxon>
        <taxon>Pseudomonadota</taxon>
        <taxon>Alphaproteobacteria</taxon>
        <taxon>Maricaulales</taxon>
        <taxon>Maricaulaceae</taxon>
        <taxon>Marinicauda</taxon>
    </lineage>
</organism>
<dbReference type="NCBIfam" id="NF004630">
    <property type="entry name" value="PRK05974.1"/>
    <property type="match status" value="1"/>
</dbReference>
<dbReference type="Gene3D" id="3.30.1280.10">
    <property type="entry name" value="Phosphoribosylformylglycinamidine synthase subunit PurS"/>
    <property type="match status" value="1"/>
</dbReference>
<comment type="pathway">
    <text evidence="6">Purine metabolism; IMP biosynthesis via de novo pathway; 5-amino-1-(5-phospho-D-ribosyl)imidazole from N(2)-formyl-N(1)-(5-phospho-D-ribosyl)glycinamide: step 1/2.</text>
</comment>
<comment type="subcellular location">
    <subcellularLocation>
        <location evidence="6">Cytoplasm</location>
    </subcellularLocation>
</comment>
<dbReference type="GO" id="GO:0004642">
    <property type="term" value="F:phosphoribosylformylglycinamidine synthase activity"/>
    <property type="evidence" value="ECO:0007669"/>
    <property type="project" value="UniProtKB-UniRule"/>
</dbReference>
<dbReference type="HAMAP" id="MF_01926">
    <property type="entry name" value="PurS"/>
    <property type="match status" value="1"/>
</dbReference>
<keyword evidence="5 6" id="KW-0067">ATP-binding</keyword>
<evidence type="ECO:0000313" key="7">
    <source>
        <dbReference type="EMBL" id="TGY88593.1"/>
    </source>
</evidence>
<dbReference type="GO" id="GO:0005737">
    <property type="term" value="C:cytoplasm"/>
    <property type="evidence" value="ECO:0007669"/>
    <property type="project" value="UniProtKB-SubCell"/>
</dbReference>
<sequence length="80" mass="8613">MKARIHIYLKPGVLDPQGSAVAHSLNHLGFEEVTAARQGKLIELDLATADAEEAGARVKAMCDKLLANPVIENYDIELSA</sequence>
<evidence type="ECO:0000256" key="6">
    <source>
        <dbReference type="HAMAP-Rule" id="MF_01926"/>
    </source>
</evidence>
<accession>A0A4S2GZT2</accession>
<dbReference type="UniPathway" id="UPA00074">
    <property type="reaction ID" value="UER00128"/>
</dbReference>
<evidence type="ECO:0000256" key="3">
    <source>
        <dbReference type="ARBA" id="ARBA00022741"/>
    </source>
</evidence>
<keyword evidence="3 6" id="KW-0547">Nucleotide-binding</keyword>
<proteinExistence type="inferred from homology"/>
<dbReference type="GO" id="GO:0006189">
    <property type="term" value="P:'de novo' IMP biosynthetic process"/>
    <property type="evidence" value="ECO:0007669"/>
    <property type="project" value="UniProtKB-UniRule"/>
</dbReference>
<keyword evidence="2 6" id="KW-0436">Ligase</keyword>